<dbReference type="AlphaFoldDB" id="A0AAJ0FYY8"/>
<evidence type="ECO:0000313" key="1">
    <source>
        <dbReference type="EMBL" id="KAK2599031.1"/>
    </source>
</evidence>
<reference evidence="1" key="1">
    <citation type="submission" date="2023-06" db="EMBL/GenBank/DDBJ databases">
        <title>Conoideocrella luteorostrata (Hypocreales: Clavicipitaceae), a potential biocontrol fungus for elongate hemlock scale in United States Christmas tree production areas.</title>
        <authorList>
            <person name="Barrett H."/>
            <person name="Lovett B."/>
            <person name="Macias A.M."/>
            <person name="Stajich J.E."/>
            <person name="Kasson M.T."/>
        </authorList>
    </citation>
    <scope>NUCLEOTIDE SEQUENCE</scope>
    <source>
        <strain evidence="1">ARSEF 14590</strain>
    </source>
</reference>
<comment type="caution">
    <text evidence="1">The sequence shown here is derived from an EMBL/GenBank/DDBJ whole genome shotgun (WGS) entry which is preliminary data.</text>
</comment>
<name>A0AAJ0FYY8_9HYPO</name>
<protein>
    <submittedName>
        <fullName evidence="1">Uncharacterized protein</fullName>
    </submittedName>
</protein>
<accession>A0AAJ0FYY8</accession>
<dbReference type="Proteomes" id="UP001251528">
    <property type="component" value="Unassembled WGS sequence"/>
</dbReference>
<evidence type="ECO:0000313" key="2">
    <source>
        <dbReference type="Proteomes" id="UP001251528"/>
    </source>
</evidence>
<keyword evidence="2" id="KW-1185">Reference proteome</keyword>
<gene>
    <name evidence="1" type="ORF">QQS21_005497</name>
</gene>
<sequence>MVCIDNIHNTTKDRDFHRFIVLGHGLFKSSLTAAKLFELEPIIQAKAQYRDGMLQKNTQHVGQLELALKGMLSTSEIRIQLRNGDFKGLSFLSMIIAQAGAIEHGHLPEWRIVPKGAKPSVEFCLHAVQNFLDNAQIPYVDEVDPSPLAGGTVRDEAEDRWEFDFLRLSDVDFLSGT</sequence>
<organism evidence="1 2">
    <name type="scientific">Conoideocrella luteorostrata</name>
    <dbReference type="NCBI Taxonomy" id="1105319"/>
    <lineage>
        <taxon>Eukaryota</taxon>
        <taxon>Fungi</taxon>
        <taxon>Dikarya</taxon>
        <taxon>Ascomycota</taxon>
        <taxon>Pezizomycotina</taxon>
        <taxon>Sordariomycetes</taxon>
        <taxon>Hypocreomycetidae</taxon>
        <taxon>Hypocreales</taxon>
        <taxon>Clavicipitaceae</taxon>
        <taxon>Conoideocrella</taxon>
    </lineage>
</organism>
<proteinExistence type="predicted"/>
<dbReference type="EMBL" id="JASWJB010000092">
    <property type="protein sequence ID" value="KAK2599031.1"/>
    <property type="molecule type" value="Genomic_DNA"/>
</dbReference>